<dbReference type="InterPro" id="IPR012337">
    <property type="entry name" value="RNaseH-like_sf"/>
</dbReference>
<organism evidence="7 8">
    <name type="scientific">Rotaria magnacalcarata</name>
    <dbReference type="NCBI Taxonomy" id="392030"/>
    <lineage>
        <taxon>Eukaryota</taxon>
        <taxon>Metazoa</taxon>
        <taxon>Spiralia</taxon>
        <taxon>Gnathifera</taxon>
        <taxon>Rotifera</taxon>
        <taxon>Eurotatoria</taxon>
        <taxon>Bdelloidea</taxon>
        <taxon>Philodinida</taxon>
        <taxon>Philodinidae</taxon>
        <taxon>Rotaria</taxon>
    </lineage>
</organism>
<dbReference type="InterPro" id="IPR052035">
    <property type="entry name" value="ZnF_BED_domain_contain"/>
</dbReference>
<evidence type="ECO:0008006" key="9">
    <source>
        <dbReference type="Google" id="ProtNLM"/>
    </source>
</evidence>
<dbReference type="EMBL" id="CAJOBJ010008472">
    <property type="protein sequence ID" value="CAF4113113.1"/>
    <property type="molecule type" value="Genomic_DNA"/>
</dbReference>
<dbReference type="GO" id="GO:0008270">
    <property type="term" value="F:zinc ion binding"/>
    <property type="evidence" value="ECO:0007669"/>
    <property type="project" value="UniProtKB-KW"/>
</dbReference>
<evidence type="ECO:0000256" key="6">
    <source>
        <dbReference type="SAM" id="MobiDB-lite"/>
    </source>
</evidence>
<dbReference type="Proteomes" id="UP000681720">
    <property type="component" value="Unassembled WGS sequence"/>
</dbReference>
<reference evidence="7" key="1">
    <citation type="submission" date="2021-02" db="EMBL/GenBank/DDBJ databases">
        <authorList>
            <person name="Nowell W R."/>
        </authorList>
    </citation>
    <scope>NUCLEOTIDE SEQUENCE</scope>
</reference>
<keyword evidence="2" id="KW-0479">Metal-binding</keyword>
<evidence type="ECO:0000256" key="1">
    <source>
        <dbReference type="ARBA" id="ARBA00004123"/>
    </source>
</evidence>
<dbReference type="SUPFAM" id="SSF53098">
    <property type="entry name" value="Ribonuclease H-like"/>
    <property type="match status" value="1"/>
</dbReference>
<accession>A0A8S2QI09</accession>
<dbReference type="GO" id="GO:0005634">
    <property type="term" value="C:nucleus"/>
    <property type="evidence" value="ECO:0007669"/>
    <property type="project" value="UniProtKB-SubCell"/>
</dbReference>
<feature type="compositionally biased region" description="Acidic residues" evidence="6">
    <location>
        <begin position="136"/>
        <end position="167"/>
    </location>
</feature>
<evidence type="ECO:0000313" key="8">
    <source>
        <dbReference type="Proteomes" id="UP000681720"/>
    </source>
</evidence>
<feature type="non-terminal residue" evidence="7">
    <location>
        <position position="578"/>
    </location>
</feature>
<name>A0A8S2QI09_9BILA</name>
<feature type="region of interest" description="Disordered" evidence="6">
    <location>
        <begin position="115"/>
        <end position="191"/>
    </location>
</feature>
<sequence>RGPTRKTVRRHLDKAYHQYRQQLRTVLARTDAIAITVGIWTKNKISFICLTGHAFNKSYETIPLVLGFRQFHGPHRSKKITKYILYELKKLNIENKVCAIVGDNGSDIKKSINEIIPGKQSEDNRESESSFVQVPDEVEDEAYSNNDDSTDSDEESNDNFSESESESNNENYENSYDEDDENSKYADKEADENENIRCLVSTLVKRIRACVGNIRSTRASVEYTKKKAKSMDPPVKYTLITDIEIRWNTTFIMINRFTDYRSIIDDINSRPHQIPYLNPSQGLKFGSKNFEFTNDNWCQIHDLKNVLEPFMVSTNVVSAKNYPTLATSYSDLYIYFSVRSNIVVQYALRLFVNSTSGTDSAWFKSLKACLRTKFHLYFDEKISEYQKNTSLVAAFLDPNEYRRLRKRPSELESAINLLKIEMGKDTQRISERLAASHSDNETVRTSEPPNVSSTNTNLNNLDTLFSLCGCSDESTIASAQSQEKALSIDEEIGLYISSINSYQNIKFSNFWSIHEKQLSVMSCVVRRISIIPASPVPCESTFSVAGYIRRKERYSLSSQAMRYSIVLKDRHKLSLFDN</sequence>
<comment type="caution">
    <text evidence="7">The sequence shown here is derived from an EMBL/GenBank/DDBJ whole genome shotgun (WGS) entry which is preliminary data.</text>
</comment>
<evidence type="ECO:0000313" key="7">
    <source>
        <dbReference type="EMBL" id="CAF4113113.1"/>
    </source>
</evidence>
<evidence type="ECO:0000256" key="2">
    <source>
        <dbReference type="ARBA" id="ARBA00022723"/>
    </source>
</evidence>
<evidence type="ECO:0000256" key="3">
    <source>
        <dbReference type="ARBA" id="ARBA00022771"/>
    </source>
</evidence>
<proteinExistence type="predicted"/>
<comment type="subcellular location">
    <subcellularLocation>
        <location evidence="1">Nucleus</location>
    </subcellularLocation>
</comment>
<keyword evidence="4" id="KW-0862">Zinc</keyword>
<dbReference type="PANTHER" id="PTHR46481:SF10">
    <property type="entry name" value="ZINC FINGER BED DOMAIN-CONTAINING PROTEIN 39"/>
    <property type="match status" value="1"/>
</dbReference>
<dbReference type="PANTHER" id="PTHR46481">
    <property type="entry name" value="ZINC FINGER BED DOMAIN-CONTAINING PROTEIN 4"/>
    <property type="match status" value="1"/>
</dbReference>
<keyword evidence="5" id="KW-0539">Nucleus</keyword>
<protein>
    <recommendedName>
        <fullName evidence="9">HAT C-terminal dimerisation domain-containing protein</fullName>
    </recommendedName>
</protein>
<dbReference type="AlphaFoldDB" id="A0A8S2QI09"/>
<evidence type="ECO:0000256" key="5">
    <source>
        <dbReference type="ARBA" id="ARBA00023242"/>
    </source>
</evidence>
<gene>
    <name evidence="7" type="ORF">GIL414_LOCUS17670</name>
</gene>
<evidence type="ECO:0000256" key="4">
    <source>
        <dbReference type="ARBA" id="ARBA00022833"/>
    </source>
</evidence>
<keyword evidence="3" id="KW-0863">Zinc-finger</keyword>